<dbReference type="Pfam" id="PF01479">
    <property type="entry name" value="S4"/>
    <property type="match status" value="1"/>
</dbReference>
<dbReference type="KEGG" id="teq:TEQUI_0042"/>
<evidence type="ECO:0000256" key="6">
    <source>
        <dbReference type="SAM" id="MobiDB-lite"/>
    </source>
</evidence>
<feature type="compositionally biased region" description="Polar residues" evidence="6">
    <location>
        <begin position="1"/>
        <end position="11"/>
    </location>
</feature>
<dbReference type="CDD" id="cd02556">
    <property type="entry name" value="PseudoU_synth_RluB"/>
    <property type="match status" value="1"/>
</dbReference>
<dbReference type="PANTHER" id="PTHR47683">
    <property type="entry name" value="PSEUDOURIDINE SYNTHASE FAMILY PROTEIN-RELATED"/>
    <property type="match status" value="1"/>
</dbReference>
<feature type="compositionally biased region" description="Basic and acidic residues" evidence="6">
    <location>
        <begin position="373"/>
        <end position="383"/>
    </location>
</feature>
<dbReference type="PROSITE" id="PS01149">
    <property type="entry name" value="PSI_RSU"/>
    <property type="match status" value="1"/>
</dbReference>
<evidence type="ECO:0000256" key="2">
    <source>
        <dbReference type="ARBA" id="ARBA00022884"/>
    </source>
</evidence>
<dbReference type="GO" id="GO:0000455">
    <property type="term" value="P:enzyme-directed rRNA pseudouridine synthesis"/>
    <property type="evidence" value="ECO:0007669"/>
    <property type="project" value="UniProtKB-ARBA"/>
</dbReference>
<dbReference type="InterPro" id="IPR050343">
    <property type="entry name" value="RsuA_PseudoU_synthase"/>
</dbReference>
<dbReference type="CDD" id="cd00165">
    <property type="entry name" value="S4"/>
    <property type="match status" value="1"/>
</dbReference>
<dbReference type="GO" id="GO:0003723">
    <property type="term" value="F:RNA binding"/>
    <property type="evidence" value="ECO:0007669"/>
    <property type="project" value="UniProtKB-KW"/>
</dbReference>
<dbReference type="PROSITE" id="PS50889">
    <property type="entry name" value="S4"/>
    <property type="match status" value="1"/>
</dbReference>
<feature type="region of interest" description="Disordered" evidence="6">
    <location>
        <begin position="1"/>
        <end position="53"/>
    </location>
</feature>
<feature type="region of interest" description="Disordered" evidence="6">
    <location>
        <begin position="348"/>
        <end position="418"/>
    </location>
</feature>
<dbReference type="SUPFAM" id="SSF55174">
    <property type="entry name" value="Alpha-L RNA-binding motif"/>
    <property type="match status" value="1"/>
</dbReference>
<dbReference type="AlphaFoldDB" id="A0A654KF34"/>
<dbReference type="SMART" id="SM00363">
    <property type="entry name" value="S4"/>
    <property type="match status" value="1"/>
</dbReference>
<dbReference type="FunFam" id="3.10.290.10:FF:000003">
    <property type="entry name" value="Pseudouridine synthase"/>
    <property type="match status" value="1"/>
</dbReference>
<reference evidence="8 9" key="1">
    <citation type="journal article" date="2011" name="J. Bacteriol.">
        <title>Genome sequence of Taylorella equigenitalis MCE9, the causative agent of contagious equine metritis.</title>
        <authorList>
            <person name="Hebert L."/>
            <person name="Moumen B."/>
            <person name="Duquesne F."/>
            <person name="Breuil M.F."/>
            <person name="Laugier C."/>
            <person name="Batto J.M."/>
            <person name="Renault P."/>
            <person name="Petry S."/>
        </authorList>
    </citation>
    <scope>NUCLEOTIDE SEQUENCE [LARGE SCALE GENOMIC DNA]</scope>
    <source>
        <strain evidence="8 9">MCE9</strain>
    </source>
</reference>
<accession>A0A654KF34</accession>
<dbReference type="Proteomes" id="UP000007472">
    <property type="component" value="Chromosome"/>
</dbReference>
<keyword evidence="8" id="KW-0456">Lyase</keyword>
<dbReference type="NCBIfam" id="TIGR00093">
    <property type="entry name" value="pseudouridine synthase"/>
    <property type="match status" value="1"/>
</dbReference>
<sequence>MTFENQNTSTESRPRKLRSPFRRRQNTNTKLSPTPRHKTSSKFEKSEDSADFNNELQIDDQQIDEHTRASEHEDQNVFEFLTEDHKKFSKKISKLAKVAENSSKPKLHKILADAGVGSRRDMEDLIIQGRVSVNGVPAHIGQRISDEDVVKVNGRIINRPKSNRVPRVILYHKPAGEIVTQDDPKNRATVFARLPKMKTAKWVSVGRLDINTEGLLIFTTSGDLANRLMHPRYGNEREYAVRILGELDSTQLKTLTEGIHLEDGLAKFGSIDYIGGDGSNKWYRVTIEEGRNREVRRMFEALGLTVSRLIRSRFGDVHLPRNLKRGRWEELDPSQVLGLMECLGLNKKNDEDGRKGRRGPVSHGNALPPGFEKSIDPSKDFSIHKVRKSAGGPQRGLTGRGVPSQRRGRSTRNNTTNR</sequence>
<evidence type="ECO:0000313" key="9">
    <source>
        <dbReference type="Proteomes" id="UP000007472"/>
    </source>
</evidence>
<name>A0A654KF34_TAYEM</name>
<dbReference type="InterPro" id="IPR006145">
    <property type="entry name" value="PsdUridine_synth_RsuA/RluA"/>
</dbReference>
<dbReference type="Pfam" id="PF00849">
    <property type="entry name" value="PseudoU_synth_2"/>
    <property type="match status" value="1"/>
</dbReference>
<dbReference type="InterPro" id="IPR020094">
    <property type="entry name" value="TruA/RsuA/RluB/E/F_N"/>
</dbReference>
<comment type="similarity">
    <text evidence="1 5">Belongs to the pseudouridine synthase RsuA family.</text>
</comment>
<evidence type="ECO:0000259" key="7">
    <source>
        <dbReference type="SMART" id="SM00363"/>
    </source>
</evidence>
<dbReference type="InterPro" id="IPR000748">
    <property type="entry name" value="PsdUridine_synth_RsuA/RluB/E/F"/>
</dbReference>
<dbReference type="Gene3D" id="3.30.70.1560">
    <property type="entry name" value="Alpha-L RNA-binding motif"/>
    <property type="match status" value="1"/>
</dbReference>
<proteinExistence type="inferred from homology"/>
<feature type="domain" description="RNA-binding S4" evidence="7">
    <location>
        <begin position="105"/>
        <end position="165"/>
    </location>
</feature>
<evidence type="ECO:0000256" key="1">
    <source>
        <dbReference type="ARBA" id="ARBA00008348"/>
    </source>
</evidence>
<feature type="compositionally biased region" description="Basic residues" evidence="6">
    <location>
        <begin position="15"/>
        <end position="25"/>
    </location>
</feature>
<dbReference type="EMBL" id="CP002456">
    <property type="protein sequence ID" value="ADU90999.1"/>
    <property type="molecule type" value="Genomic_DNA"/>
</dbReference>
<evidence type="ECO:0000256" key="4">
    <source>
        <dbReference type="PROSITE-ProRule" id="PRU00182"/>
    </source>
</evidence>
<evidence type="ECO:0000256" key="3">
    <source>
        <dbReference type="ARBA" id="ARBA00023235"/>
    </source>
</evidence>
<dbReference type="GO" id="GO:0120159">
    <property type="term" value="F:rRNA pseudouridine synthase activity"/>
    <property type="evidence" value="ECO:0007669"/>
    <property type="project" value="UniProtKB-ARBA"/>
</dbReference>
<dbReference type="SUPFAM" id="SSF55120">
    <property type="entry name" value="Pseudouridine synthase"/>
    <property type="match status" value="1"/>
</dbReference>
<dbReference type="NCBIfam" id="NF007976">
    <property type="entry name" value="PRK10700.1"/>
    <property type="match status" value="1"/>
</dbReference>
<dbReference type="PANTHER" id="PTHR47683:SF3">
    <property type="entry name" value="RIBOSOMAL LARGE SUBUNIT PSEUDOURIDINE SYNTHASE B"/>
    <property type="match status" value="1"/>
</dbReference>
<evidence type="ECO:0000256" key="5">
    <source>
        <dbReference type="RuleBase" id="RU003887"/>
    </source>
</evidence>
<dbReference type="InterPro" id="IPR020103">
    <property type="entry name" value="PsdUridine_synth_cat_dom_sf"/>
</dbReference>
<dbReference type="EC" id="5.4.99.-" evidence="5"/>
<dbReference type="Gene3D" id="3.30.70.580">
    <property type="entry name" value="Pseudouridine synthase I, catalytic domain, N-terminal subdomain"/>
    <property type="match status" value="1"/>
</dbReference>
<dbReference type="GO" id="GO:0016829">
    <property type="term" value="F:lyase activity"/>
    <property type="evidence" value="ECO:0007669"/>
    <property type="project" value="UniProtKB-KW"/>
</dbReference>
<protein>
    <recommendedName>
        <fullName evidence="5">Pseudouridine synthase</fullName>
        <ecNumber evidence="5">5.4.99.-</ecNumber>
    </recommendedName>
</protein>
<organism evidence="8 9">
    <name type="scientific">Taylorella equigenitalis (strain MCE9)</name>
    <dbReference type="NCBI Taxonomy" id="937774"/>
    <lineage>
        <taxon>Bacteria</taxon>
        <taxon>Pseudomonadati</taxon>
        <taxon>Pseudomonadota</taxon>
        <taxon>Betaproteobacteria</taxon>
        <taxon>Burkholderiales</taxon>
        <taxon>Alcaligenaceae</taxon>
        <taxon>Taylorella</taxon>
    </lineage>
</organism>
<dbReference type="Gene3D" id="3.10.290.10">
    <property type="entry name" value="RNA-binding S4 domain"/>
    <property type="match status" value="1"/>
</dbReference>
<dbReference type="InterPro" id="IPR018496">
    <property type="entry name" value="PsdUridine_synth_RsuA/RluB_CS"/>
</dbReference>
<dbReference type="InterPro" id="IPR002942">
    <property type="entry name" value="S4_RNA-bd"/>
</dbReference>
<gene>
    <name evidence="8" type="ordered locus">TEQUI_0042</name>
</gene>
<keyword evidence="3 5" id="KW-0413">Isomerase</keyword>
<dbReference type="GO" id="GO:0005829">
    <property type="term" value="C:cytosol"/>
    <property type="evidence" value="ECO:0007669"/>
    <property type="project" value="UniProtKB-ARBA"/>
</dbReference>
<dbReference type="InterPro" id="IPR036986">
    <property type="entry name" value="S4_RNA-bd_sf"/>
</dbReference>
<dbReference type="FunFam" id="3.30.70.1560:FF:000001">
    <property type="entry name" value="Pseudouridine synthase"/>
    <property type="match status" value="1"/>
</dbReference>
<dbReference type="InterPro" id="IPR042092">
    <property type="entry name" value="PsdUridine_s_RsuA/RluB/E/F_cat"/>
</dbReference>
<evidence type="ECO:0000313" key="8">
    <source>
        <dbReference type="EMBL" id="ADU90999.1"/>
    </source>
</evidence>
<keyword evidence="2 4" id="KW-0694">RNA-binding</keyword>